<dbReference type="Proteomes" id="UP000257109">
    <property type="component" value="Unassembled WGS sequence"/>
</dbReference>
<accession>A0A371HTR2</accession>
<dbReference type="EMBL" id="QJKJ01001733">
    <property type="protein sequence ID" value="RDY06176.1"/>
    <property type="molecule type" value="Genomic_DNA"/>
</dbReference>
<comment type="caution">
    <text evidence="1">The sequence shown here is derived from an EMBL/GenBank/DDBJ whole genome shotgun (WGS) entry which is preliminary data.</text>
</comment>
<reference evidence="1" key="1">
    <citation type="submission" date="2018-05" db="EMBL/GenBank/DDBJ databases">
        <title>Draft genome of Mucuna pruriens seed.</title>
        <authorList>
            <person name="Nnadi N.E."/>
            <person name="Vos R."/>
            <person name="Hasami M.H."/>
            <person name="Devisetty U.K."/>
            <person name="Aguiy J.C."/>
        </authorList>
    </citation>
    <scope>NUCLEOTIDE SEQUENCE [LARGE SCALE GENOMIC DNA]</scope>
    <source>
        <strain evidence="1">JCA_2017</strain>
    </source>
</reference>
<proteinExistence type="predicted"/>
<evidence type="ECO:0000313" key="1">
    <source>
        <dbReference type="EMBL" id="RDY06176.1"/>
    </source>
</evidence>
<keyword evidence="2" id="KW-1185">Reference proteome</keyword>
<gene>
    <name evidence="1" type="primary">TOR1L2</name>
    <name evidence="1" type="ORF">CR513_09883</name>
</gene>
<sequence length="66" mass="7546">MSTIHGPNCIAIPIEGKEQLLSAIQEAVNLHIFSHAERRRAAELAMKLHHIWGKTTEIFDRILQFI</sequence>
<dbReference type="AlphaFoldDB" id="A0A371HTR2"/>
<organism evidence="1 2">
    <name type="scientific">Mucuna pruriens</name>
    <name type="common">Velvet bean</name>
    <name type="synonym">Dolichos pruriens</name>
    <dbReference type="NCBI Taxonomy" id="157652"/>
    <lineage>
        <taxon>Eukaryota</taxon>
        <taxon>Viridiplantae</taxon>
        <taxon>Streptophyta</taxon>
        <taxon>Embryophyta</taxon>
        <taxon>Tracheophyta</taxon>
        <taxon>Spermatophyta</taxon>
        <taxon>Magnoliopsida</taxon>
        <taxon>eudicotyledons</taxon>
        <taxon>Gunneridae</taxon>
        <taxon>Pentapetalae</taxon>
        <taxon>rosids</taxon>
        <taxon>fabids</taxon>
        <taxon>Fabales</taxon>
        <taxon>Fabaceae</taxon>
        <taxon>Papilionoideae</taxon>
        <taxon>50 kb inversion clade</taxon>
        <taxon>NPAAA clade</taxon>
        <taxon>indigoferoid/millettioid clade</taxon>
        <taxon>Phaseoleae</taxon>
        <taxon>Mucuna</taxon>
    </lineage>
</organism>
<feature type="non-terminal residue" evidence="1">
    <location>
        <position position="1"/>
    </location>
</feature>
<evidence type="ECO:0000313" key="2">
    <source>
        <dbReference type="Proteomes" id="UP000257109"/>
    </source>
</evidence>
<protein>
    <submittedName>
        <fullName evidence="1">TORTIFOLIA1-like protein 2</fullName>
    </submittedName>
</protein>
<name>A0A371HTR2_MUCPR</name>